<dbReference type="EMBL" id="FNAI01000001">
    <property type="protein sequence ID" value="SDD45491.1"/>
    <property type="molecule type" value="Genomic_DNA"/>
</dbReference>
<gene>
    <name evidence="1" type="ORF">SAMN05216464_101777</name>
</gene>
<dbReference type="AlphaFoldDB" id="A0A1G6UW44"/>
<organism evidence="1 2">
    <name type="scientific">Mucilaginibacter pineti</name>
    <dbReference type="NCBI Taxonomy" id="1391627"/>
    <lineage>
        <taxon>Bacteria</taxon>
        <taxon>Pseudomonadati</taxon>
        <taxon>Bacteroidota</taxon>
        <taxon>Sphingobacteriia</taxon>
        <taxon>Sphingobacteriales</taxon>
        <taxon>Sphingobacteriaceae</taxon>
        <taxon>Mucilaginibacter</taxon>
    </lineage>
</organism>
<sequence>MPLRLFHISEQPGIELFEPRPSPSVFEQIEDDVVFAISDRLLHNYLLPRECPRVTYYASANTSAADKAKFWGSSNAHYIITVERAWYQRVADTTLYCYEFPTDNFTIIDECAGYYVSYLSVEPIAERVISNPITEILKGNVELRFTPNLKELAAAVANSTLNFSLIRMRNAL</sequence>
<reference evidence="1 2" key="1">
    <citation type="submission" date="2016-10" db="EMBL/GenBank/DDBJ databases">
        <authorList>
            <person name="de Groot N.N."/>
        </authorList>
    </citation>
    <scope>NUCLEOTIDE SEQUENCE [LARGE SCALE GENOMIC DNA]</scope>
    <source>
        <strain evidence="1 2">47C3B</strain>
    </source>
</reference>
<proteinExistence type="predicted"/>
<protein>
    <submittedName>
        <fullName evidence="1">Uncharacterized protein</fullName>
    </submittedName>
</protein>
<dbReference type="OrthoDB" id="156685at2"/>
<accession>A0A1G6UW44</accession>
<evidence type="ECO:0000313" key="2">
    <source>
        <dbReference type="Proteomes" id="UP000199072"/>
    </source>
</evidence>
<dbReference type="STRING" id="1391627.SAMN05216464_101777"/>
<keyword evidence="2" id="KW-1185">Reference proteome</keyword>
<evidence type="ECO:0000313" key="1">
    <source>
        <dbReference type="EMBL" id="SDD45491.1"/>
    </source>
</evidence>
<name>A0A1G6UW44_9SPHI</name>
<dbReference type="RefSeq" id="WP_091144523.1">
    <property type="nucleotide sequence ID" value="NZ_FNAI01000001.1"/>
</dbReference>
<dbReference type="Pfam" id="PF21820">
    <property type="entry name" value="DUF6886"/>
    <property type="match status" value="1"/>
</dbReference>
<dbReference type="Proteomes" id="UP000199072">
    <property type="component" value="Unassembled WGS sequence"/>
</dbReference>
<dbReference type="InterPro" id="IPR049253">
    <property type="entry name" value="DUF6886"/>
</dbReference>